<evidence type="ECO:0000256" key="1">
    <source>
        <dbReference type="SAM" id="SignalP"/>
    </source>
</evidence>
<name>A0A165EG43_9BASI</name>
<sequence length="213" mass="22218">MLSFTTLPLMLVAGALALSVPVDKRQEIICATANGPISVVSAATDGFLGYLSSTLVNGQVVLTQEAAAAMTGSLECGTGPYPTAVENPTPSTYTYFAAAALYNDTLESGSPNWAFLTTSNLGEYVPNAWTDATGVPDVSVRQGIFAAYGVGKATLDVVWQNGPGMEIQVQAYGFVRNDGNLVGLTGDLNEFLTAMADEDQSYTAVSFQMVGTS</sequence>
<dbReference type="Proteomes" id="UP000076842">
    <property type="component" value="Unassembled WGS sequence"/>
</dbReference>
<reference evidence="2 3" key="1">
    <citation type="journal article" date="2016" name="Mol. Biol. Evol.">
        <title>Comparative Genomics of Early-Diverging Mushroom-Forming Fungi Provides Insights into the Origins of Lignocellulose Decay Capabilities.</title>
        <authorList>
            <person name="Nagy L.G."/>
            <person name="Riley R."/>
            <person name="Tritt A."/>
            <person name="Adam C."/>
            <person name="Daum C."/>
            <person name="Floudas D."/>
            <person name="Sun H."/>
            <person name="Yadav J.S."/>
            <person name="Pangilinan J."/>
            <person name="Larsson K.H."/>
            <person name="Matsuura K."/>
            <person name="Barry K."/>
            <person name="Labutti K."/>
            <person name="Kuo R."/>
            <person name="Ohm R.A."/>
            <person name="Bhattacharya S.S."/>
            <person name="Shirouzu T."/>
            <person name="Yoshinaga Y."/>
            <person name="Martin F.M."/>
            <person name="Grigoriev I.V."/>
            <person name="Hibbett D.S."/>
        </authorList>
    </citation>
    <scope>NUCLEOTIDE SEQUENCE [LARGE SCALE GENOMIC DNA]</scope>
    <source>
        <strain evidence="2 3">HHB12733</strain>
    </source>
</reference>
<gene>
    <name evidence="2" type="ORF">CALCODRAFT_519141</name>
</gene>
<keyword evidence="1" id="KW-0732">Signal</keyword>
<organism evidence="2 3">
    <name type="scientific">Calocera cornea HHB12733</name>
    <dbReference type="NCBI Taxonomy" id="1353952"/>
    <lineage>
        <taxon>Eukaryota</taxon>
        <taxon>Fungi</taxon>
        <taxon>Dikarya</taxon>
        <taxon>Basidiomycota</taxon>
        <taxon>Agaricomycotina</taxon>
        <taxon>Dacrymycetes</taxon>
        <taxon>Dacrymycetales</taxon>
        <taxon>Dacrymycetaceae</taxon>
        <taxon>Calocera</taxon>
    </lineage>
</organism>
<keyword evidence="3" id="KW-1185">Reference proteome</keyword>
<protein>
    <submittedName>
        <fullName evidence="2">Uncharacterized protein</fullName>
    </submittedName>
</protein>
<dbReference type="InParanoid" id="A0A165EG43"/>
<evidence type="ECO:0000313" key="3">
    <source>
        <dbReference type="Proteomes" id="UP000076842"/>
    </source>
</evidence>
<feature type="signal peptide" evidence="1">
    <location>
        <begin position="1"/>
        <end position="17"/>
    </location>
</feature>
<dbReference type="AlphaFoldDB" id="A0A165EG43"/>
<dbReference type="EMBL" id="KV424007">
    <property type="protein sequence ID" value="KZT54801.1"/>
    <property type="molecule type" value="Genomic_DNA"/>
</dbReference>
<evidence type="ECO:0000313" key="2">
    <source>
        <dbReference type="EMBL" id="KZT54801.1"/>
    </source>
</evidence>
<proteinExistence type="predicted"/>
<feature type="chain" id="PRO_5007857132" evidence="1">
    <location>
        <begin position="18"/>
        <end position="213"/>
    </location>
</feature>
<accession>A0A165EG43</accession>